<dbReference type="SUPFAM" id="SSF81383">
    <property type="entry name" value="F-box domain"/>
    <property type="match status" value="1"/>
</dbReference>
<dbReference type="PANTHER" id="PTHR16008:SF4">
    <property type="entry name" value="F-BOX ONLY PROTEIN 4"/>
    <property type="match status" value="1"/>
</dbReference>
<name>A0A833RGN7_9POAL</name>
<dbReference type="Proteomes" id="UP000623129">
    <property type="component" value="Unassembled WGS sequence"/>
</dbReference>
<evidence type="ECO:0000313" key="1">
    <source>
        <dbReference type="EMBL" id="KAF3340929.1"/>
    </source>
</evidence>
<comment type="caution">
    <text evidence="1">The sequence shown here is derived from an EMBL/GenBank/DDBJ whole genome shotgun (WGS) entry which is preliminary data.</text>
</comment>
<dbReference type="GO" id="GO:0000209">
    <property type="term" value="P:protein polyubiquitination"/>
    <property type="evidence" value="ECO:0007669"/>
    <property type="project" value="TreeGrafter"/>
</dbReference>
<evidence type="ECO:0008006" key="3">
    <source>
        <dbReference type="Google" id="ProtNLM"/>
    </source>
</evidence>
<dbReference type="EMBL" id="SWLB01000002">
    <property type="protein sequence ID" value="KAF3340929.1"/>
    <property type="molecule type" value="Genomic_DNA"/>
</dbReference>
<dbReference type="GO" id="GO:0019005">
    <property type="term" value="C:SCF ubiquitin ligase complex"/>
    <property type="evidence" value="ECO:0007669"/>
    <property type="project" value="TreeGrafter"/>
</dbReference>
<dbReference type="PANTHER" id="PTHR16008">
    <property type="entry name" value="F-BOX ONLY PROTEIN 4"/>
    <property type="match status" value="1"/>
</dbReference>
<dbReference type="OrthoDB" id="3219396at2759"/>
<keyword evidence="2" id="KW-1185">Reference proteome</keyword>
<accession>A0A833RGN7</accession>
<proteinExistence type="predicted"/>
<evidence type="ECO:0000313" key="2">
    <source>
        <dbReference type="Proteomes" id="UP000623129"/>
    </source>
</evidence>
<organism evidence="1 2">
    <name type="scientific">Carex littledalei</name>
    <dbReference type="NCBI Taxonomy" id="544730"/>
    <lineage>
        <taxon>Eukaryota</taxon>
        <taxon>Viridiplantae</taxon>
        <taxon>Streptophyta</taxon>
        <taxon>Embryophyta</taxon>
        <taxon>Tracheophyta</taxon>
        <taxon>Spermatophyta</taxon>
        <taxon>Magnoliopsida</taxon>
        <taxon>Liliopsida</taxon>
        <taxon>Poales</taxon>
        <taxon>Cyperaceae</taxon>
        <taxon>Cyperoideae</taxon>
        <taxon>Cariceae</taxon>
        <taxon>Carex</taxon>
        <taxon>Carex subgen. Euthyceras</taxon>
    </lineage>
</organism>
<dbReference type="AlphaFoldDB" id="A0A833RGN7"/>
<dbReference type="GO" id="GO:0031146">
    <property type="term" value="P:SCF-dependent proteasomal ubiquitin-dependent protein catabolic process"/>
    <property type="evidence" value="ECO:0007669"/>
    <property type="project" value="InterPro"/>
</dbReference>
<reference evidence="1" key="1">
    <citation type="submission" date="2020-01" db="EMBL/GenBank/DDBJ databases">
        <title>Genome sequence of Kobresia littledalei, the first chromosome-level genome in the family Cyperaceae.</title>
        <authorList>
            <person name="Qu G."/>
        </authorList>
    </citation>
    <scope>NUCLEOTIDE SEQUENCE</scope>
    <source>
        <strain evidence="1">C.B.Clarke</strain>
        <tissue evidence="1">Leaf</tissue>
    </source>
</reference>
<sequence>MCSDPLLRDVAQIIISLLEVRDVCSLGSCCCFWRDLCFSNCVWAHLFRRRWPHADVALLNCSTFADTGPTQLHPPEGWKALYIESHKTVAHETSSIIHEIYQQAPLSSLEVTNYLGAIKKLSALHLEFEDVRLFLFRPKLGVLVNLIGLHYSILYLHVPPEEVLEALGKCQVASRQVRLSWLKVGRWLHGFRLRDENYTRKVSLAELTTSKEGPILAMLNRGAVHEVIRIKISSADPSMK</sequence>
<dbReference type="InterPro" id="IPR036047">
    <property type="entry name" value="F-box-like_dom_sf"/>
</dbReference>
<dbReference type="Gene3D" id="1.20.1280.50">
    <property type="match status" value="1"/>
</dbReference>
<gene>
    <name evidence="1" type="ORF">FCM35_KLT09773</name>
</gene>
<protein>
    <recommendedName>
        <fullName evidence="3">F-box domain-containing protein</fullName>
    </recommendedName>
</protein>
<dbReference type="InterPro" id="IPR039588">
    <property type="entry name" value="FBXO4"/>
</dbReference>